<name>A0AAV9EYI0_ACOCL</name>
<dbReference type="PANTHER" id="PTHR14942:SF9">
    <property type="entry name" value="OS02G0188500 PROTEIN"/>
    <property type="match status" value="1"/>
</dbReference>
<keyword evidence="4" id="KW-1185">Reference proteome</keyword>
<evidence type="ECO:0000313" key="4">
    <source>
        <dbReference type="Proteomes" id="UP001180020"/>
    </source>
</evidence>
<accession>A0AAV9EYI0</accession>
<reference evidence="3" key="1">
    <citation type="journal article" date="2023" name="Nat. Commun.">
        <title>Diploid and tetraploid genomes of Acorus and the evolution of monocots.</title>
        <authorList>
            <person name="Ma L."/>
            <person name="Liu K.W."/>
            <person name="Li Z."/>
            <person name="Hsiao Y.Y."/>
            <person name="Qi Y."/>
            <person name="Fu T."/>
            <person name="Tang G.D."/>
            <person name="Zhang D."/>
            <person name="Sun W.H."/>
            <person name="Liu D.K."/>
            <person name="Li Y."/>
            <person name="Chen G.Z."/>
            <person name="Liu X.D."/>
            <person name="Liao X.Y."/>
            <person name="Jiang Y.T."/>
            <person name="Yu X."/>
            <person name="Hao Y."/>
            <person name="Huang J."/>
            <person name="Zhao X.W."/>
            <person name="Ke S."/>
            <person name="Chen Y.Y."/>
            <person name="Wu W.L."/>
            <person name="Hsu J.L."/>
            <person name="Lin Y.F."/>
            <person name="Huang M.D."/>
            <person name="Li C.Y."/>
            <person name="Huang L."/>
            <person name="Wang Z.W."/>
            <person name="Zhao X."/>
            <person name="Zhong W.Y."/>
            <person name="Peng D.H."/>
            <person name="Ahmad S."/>
            <person name="Lan S."/>
            <person name="Zhang J.S."/>
            <person name="Tsai W.C."/>
            <person name="Van de Peer Y."/>
            <person name="Liu Z.J."/>
        </authorList>
    </citation>
    <scope>NUCLEOTIDE SEQUENCE</scope>
    <source>
        <strain evidence="3">CP</strain>
    </source>
</reference>
<comment type="caution">
    <text evidence="3">The sequence shown here is derived from an EMBL/GenBank/DDBJ whole genome shotgun (WGS) entry which is preliminary data.</text>
</comment>
<dbReference type="GO" id="GO:0000398">
    <property type="term" value="P:mRNA splicing, via spliceosome"/>
    <property type="evidence" value="ECO:0007669"/>
    <property type="project" value="InterPro"/>
</dbReference>
<sequence length="182" mass="20633">MPPPPPEEEEEGNSRRGAFYQLGKDEDDDDDEDIEDDEIRDRSGCTSFSYHYCRLPQQFLRLSVLKLDGSSFEVQVPKMASVGELKMAVEEIFSQSPKEGQGKISWSSAGSDTLYDIEENSIRDDDSISGGSDGHRYMDYTCWLSYARLWSSGRMRSADGKPWPSRLTTKVTRFVPDISHNV</sequence>
<feature type="compositionally biased region" description="Acidic residues" evidence="1">
    <location>
        <begin position="1"/>
        <end position="11"/>
    </location>
</feature>
<dbReference type="InterPro" id="IPR040610">
    <property type="entry name" value="SNRNP25_ubiquitin"/>
</dbReference>
<protein>
    <recommendedName>
        <fullName evidence="2">SNRNP25 ubiquitin-like domain-containing protein</fullName>
    </recommendedName>
</protein>
<dbReference type="Proteomes" id="UP001180020">
    <property type="component" value="Unassembled WGS sequence"/>
</dbReference>
<dbReference type="SUPFAM" id="SSF54236">
    <property type="entry name" value="Ubiquitin-like"/>
    <property type="match status" value="1"/>
</dbReference>
<dbReference type="InterPro" id="IPR039690">
    <property type="entry name" value="SNRNP25"/>
</dbReference>
<evidence type="ECO:0000259" key="2">
    <source>
        <dbReference type="Pfam" id="PF18036"/>
    </source>
</evidence>
<dbReference type="Pfam" id="PF18036">
    <property type="entry name" value="Ubiquitin_4"/>
    <property type="match status" value="1"/>
</dbReference>
<dbReference type="Gene3D" id="3.10.20.90">
    <property type="entry name" value="Phosphatidylinositol 3-kinase Catalytic Subunit, Chain A, domain 1"/>
    <property type="match status" value="1"/>
</dbReference>
<reference evidence="3" key="2">
    <citation type="submission" date="2023-06" db="EMBL/GenBank/DDBJ databases">
        <authorList>
            <person name="Ma L."/>
            <person name="Liu K.-W."/>
            <person name="Li Z."/>
            <person name="Hsiao Y.-Y."/>
            <person name="Qi Y."/>
            <person name="Fu T."/>
            <person name="Tang G."/>
            <person name="Zhang D."/>
            <person name="Sun W.-H."/>
            <person name="Liu D.-K."/>
            <person name="Li Y."/>
            <person name="Chen G.-Z."/>
            <person name="Liu X.-D."/>
            <person name="Liao X.-Y."/>
            <person name="Jiang Y.-T."/>
            <person name="Yu X."/>
            <person name="Hao Y."/>
            <person name="Huang J."/>
            <person name="Zhao X.-W."/>
            <person name="Ke S."/>
            <person name="Chen Y.-Y."/>
            <person name="Wu W.-L."/>
            <person name="Hsu J.-L."/>
            <person name="Lin Y.-F."/>
            <person name="Huang M.-D."/>
            <person name="Li C.-Y."/>
            <person name="Huang L."/>
            <person name="Wang Z.-W."/>
            <person name="Zhao X."/>
            <person name="Zhong W.-Y."/>
            <person name="Peng D.-H."/>
            <person name="Ahmad S."/>
            <person name="Lan S."/>
            <person name="Zhang J.-S."/>
            <person name="Tsai W.-C."/>
            <person name="Van De Peer Y."/>
            <person name="Liu Z.-J."/>
        </authorList>
    </citation>
    <scope>NUCLEOTIDE SEQUENCE</scope>
    <source>
        <strain evidence="3">CP</strain>
        <tissue evidence="3">Leaves</tissue>
    </source>
</reference>
<feature type="domain" description="SNRNP25 ubiquitin-like" evidence="2">
    <location>
        <begin position="60"/>
        <end position="107"/>
    </location>
</feature>
<feature type="compositionally biased region" description="Acidic residues" evidence="1">
    <location>
        <begin position="25"/>
        <end position="37"/>
    </location>
</feature>
<gene>
    <name evidence="3" type="ORF">QJS10_CPA05g01356</name>
</gene>
<dbReference type="InterPro" id="IPR029071">
    <property type="entry name" value="Ubiquitin-like_domsf"/>
</dbReference>
<proteinExistence type="predicted"/>
<evidence type="ECO:0000256" key="1">
    <source>
        <dbReference type="SAM" id="MobiDB-lite"/>
    </source>
</evidence>
<organism evidence="3 4">
    <name type="scientific">Acorus calamus</name>
    <name type="common">Sweet flag</name>
    <dbReference type="NCBI Taxonomy" id="4465"/>
    <lineage>
        <taxon>Eukaryota</taxon>
        <taxon>Viridiplantae</taxon>
        <taxon>Streptophyta</taxon>
        <taxon>Embryophyta</taxon>
        <taxon>Tracheophyta</taxon>
        <taxon>Spermatophyta</taxon>
        <taxon>Magnoliopsida</taxon>
        <taxon>Liliopsida</taxon>
        <taxon>Acoraceae</taxon>
        <taxon>Acorus</taxon>
    </lineage>
</organism>
<dbReference type="EMBL" id="JAUJYO010000005">
    <property type="protein sequence ID" value="KAK1317228.1"/>
    <property type="molecule type" value="Genomic_DNA"/>
</dbReference>
<evidence type="ECO:0000313" key="3">
    <source>
        <dbReference type="EMBL" id="KAK1317228.1"/>
    </source>
</evidence>
<dbReference type="AlphaFoldDB" id="A0AAV9EYI0"/>
<feature type="region of interest" description="Disordered" evidence="1">
    <location>
        <begin position="1"/>
        <end position="37"/>
    </location>
</feature>
<dbReference type="PANTHER" id="PTHR14942">
    <property type="entry name" value="U11/U12 SMALL NUCLEAR RIBONUCLEOPROTEIN 25 KDA PROTEIN"/>
    <property type="match status" value="1"/>
</dbReference>